<feature type="compositionally biased region" description="Acidic residues" evidence="1">
    <location>
        <begin position="58"/>
        <end position="70"/>
    </location>
</feature>
<sequence length="245" mass="27731">ADCRSMCPPTPVPPPYLCPSGQGRRFSRSLCRPPSFCGWMVSVHSPGSEQSRGHISEGGDDEGGYLGEAEELTSLSNGLRDLLDRLDVRLRHDRSRIERSQYELQQERVRFSSSLQQLRQQREDLQQEKDRVQLERDRAQQERDRAQQEAERTSRARELLEQEREGLRTAVQDIAREQERRRLTEAAAAPPPPPAPPEAVPKAPPPAPTEPMPRAGGRRGRPGLRRSSAVLGGFEVWKFSRLEVV</sequence>
<feature type="compositionally biased region" description="Basic and acidic residues" evidence="1">
    <location>
        <begin position="120"/>
        <end position="167"/>
    </location>
</feature>
<feature type="compositionally biased region" description="Basic and acidic residues" evidence="1">
    <location>
        <begin position="174"/>
        <end position="184"/>
    </location>
</feature>
<comment type="caution">
    <text evidence="2">The sequence shown here is derived from an EMBL/GenBank/DDBJ whole genome shotgun (WGS) entry which is preliminary data.</text>
</comment>
<name>A0ABN9SNY3_9DINO</name>
<gene>
    <name evidence="2" type="ORF">PCOR1329_LOCUS31145</name>
</gene>
<accession>A0ABN9SNY3</accession>
<feature type="non-terminal residue" evidence="2">
    <location>
        <position position="245"/>
    </location>
</feature>
<evidence type="ECO:0000313" key="2">
    <source>
        <dbReference type="EMBL" id="CAK0833434.1"/>
    </source>
</evidence>
<feature type="compositionally biased region" description="Pro residues" evidence="1">
    <location>
        <begin position="189"/>
        <end position="211"/>
    </location>
</feature>
<organism evidence="2 3">
    <name type="scientific">Prorocentrum cordatum</name>
    <dbReference type="NCBI Taxonomy" id="2364126"/>
    <lineage>
        <taxon>Eukaryota</taxon>
        <taxon>Sar</taxon>
        <taxon>Alveolata</taxon>
        <taxon>Dinophyceae</taxon>
        <taxon>Prorocentrales</taxon>
        <taxon>Prorocentraceae</taxon>
        <taxon>Prorocentrum</taxon>
    </lineage>
</organism>
<evidence type="ECO:0000256" key="1">
    <source>
        <dbReference type="SAM" id="MobiDB-lite"/>
    </source>
</evidence>
<feature type="non-terminal residue" evidence="2">
    <location>
        <position position="1"/>
    </location>
</feature>
<dbReference type="Proteomes" id="UP001189429">
    <property type="component" value="Unassembled WGS sequence"/>
</dbReference>
<reference evidence="2" key="1">
    <citation type="submission" date="2023-10" db="EMBL/GenBank/DDBJ databases">
        <authorList>
            <person name="Chen Y."/>
            <person name="Shah S."/>
            <person name="Dougan E. K."/>
            <person name="Thang M."/>
            <person name="Chan C."/>
        </authorList>
    </citation>
    <scope>NUCLEOTIDE SEQUENCE [LARGE SCALE GENOMIC DNA]</scope>
</reference>
<protein>
    <submittedName>
        <fullName evidence="2">Uncharacterized protein</fullName>
    </submittedName>
</protein>
<dbReference type="EMBL" id="CAUYUJ010012199">
    <property type="protein sequence ID" value="CAK0833434.1"/>
    <property type="molecule type" value="Genomic_DNA"/>
</dbReference>
<keyword evidence="3" id="KW-1185">Reference proteome</keyword>
<feature type="region of interest" description="Disordered" evidence="1">
    <location>
        <begin position="120"/>
        <end position="227"/>
    </location>
</feature>
<proteinExistence type="predicted"/>
<feature type="region of interest" description="Disordered" evidence="1">
    <location>
        <begin position="43"/>
        <end position="70"/>
    </location>
</feature>
<evidence type="ECO:0000313" key="3">
    <source>
        <dbReference type="Proteomes" id="UP001189429"/>
    </source>
</evidence>